<dbReference type="AlphaFoldDB" id="A0A1V3Y1B0"/>
<evidence type="ECO:0000313" key="4">
    <source>
        <dbReference type="Proteomes" id="UP000188532"/>
    </source>
</evidence>
<dbReference type="EMBL" id="MVBN01000001">
    <property type="protein sequence ID" value="OOK84541.1"/>
    <property type="molecule type" value="Genomic_DNA"/>
</dbReference>
<sequence>MIAYSTKHDGLNPFRNKDIEATFPAKPNPPRINAPTFQVKVARASGPR</sequence>
<evidence type="ECO:0000256" key="1">
    <source>
        <dbReference type="SAM" id="MobiDB-lite"/>
    </source>
</evidence>
<dbReference type="Proteomes" id="UP000188532">
    <property type="component" value="Unassembled WGS sequence"/>
</dbReference>
<gene>
    <name evidence="3" type="ORF">BZL29_0857</name>
    <name evidence="2" type="ORF">BZL30_1062</name>
</gene>
<dbReference type="Proteomes" id="UP000189229">
    <property type="component" value="Unassembled WGS sequence"/>
</dbReference>
<feature type="compositionally biased region" description="Basic and acidic residues" evidence="1">
    <location>
        <begin position="1"/>
        <end position="20"/>
    </location>
</feature>
<evidence type="ECO:0000313" key="3">
    <source>
        <dbReference type="EMBL" id="OOK84541.1"/>
    </source>
</evidence>
<evidence type="ECO:0000313" key="2">
    <source>
        <dbReference type="EMBL" id="OOK81842.1"/>
    </source>
</evidence>
<dbReference type="EMBL" id="MVBM01000001">
    <property type="protein sequence ID" value="OOK81842.1"/>
    <property type="molecule type" value="Genomic_DNA"/>
</dbReference>
<organism evidence="3 4">
    <name type="scientific">Mycobacterium kansasii</name>
    <dbReference type="NCBI Taxonomy" id="1768"/>
    <lineage>
        <taxon>Bacteria</taxon>
        <taxon>Bacillati</taxon>
        <taxon>Actinomycetota</taxon>
        <taxon>Actinomycetes</taxon>
        <taxon>Mycobacteriales</taxon>
        <taxon>Mycobacteriaceae</taxon>
        <taxon>Mycobacterium</taxon>
    </lineage>
</organism>
<reference evidence="4 5" key="1">
    <citation type="submission" date="2017-02" db="EMBL/GenBank/DDBJ databases">
        <title>Complete genome sequences of Mycobacterium kansasii strains isolated from rhesus macaques.</title>
        <authorList>
            <person name="Panda A."/>
            <person name="Nagaraj S."/>
            <person name="Zhao X."/>
            <person name="Tettelin H."/>
            <person name="Detolla L.J."/>
        </authorList>
    </citation>
    <scope>NUCLEOTIDE SEQUENCE [LARGE SCALE GENOMIC DNA]</scope>
    <source>
        <strain evidence="3 4">11-3469</strain>
        <strain evidence="2 5">11-3813</strain>
    </source>
</reference>
<evidence type="ECO:0000313" key="5">
    <source>
        <dbReference type="Proteomes" id="UP000189229"/>
    </source>
</evidence>
<name>A0A1V3Y1B0_MYCKA</name>
<proteinExistence type="predicted"/>
<protein>
    <submittedName>
        <fullName evidence="3">Uncharacterized protein</fullName>
    </submittedName>
</protein>
<comment type="caution">
    <text evidence="3">The sequence shown here is derived from an EMBL/GenBank/DDBJ whole genome shotgun (WGS) entry which is preliminary data.</text>
</comment>
<feature type="region of interest" description="Disordered" evidence="1">
    <location>
        <begin position="1"/>
        <end position="34"/>
    </location>
</feature>
<accession>A0A1V3Y1B0</accession>